<sequence>MENFYFDTDGFQDLEERLKENVNEIGGFALCS</sequence>
<dbReference type="Proteomes" id="UP000027734">
    <property type="component" value="Unassembled WGS sequence"/>
</dbReference>
<evidence type="ECO:0000313" key="2">
    <source>
        <dbReference type="Proteomes" id="UP000027734"/>
    </source>
</evidence>
<accession>A0A073IH61</accession>
<keyword evidence="2" id="KW-1185">Reference proteome</keyword>
<reference evidence="1 2" key="1">
    <citation type="submission" date="2014-01" db="EMBL/GenBank/DDBJ databases">
        <title>Sulfitobacter donghicola JCM 14565 Genome Sequencing.</title>
        <authorList>
            <person name="Lai Q."/>
            <person name="Hong Z."/>
        </authorList>
    </citation>
    <scope>NUCLEOTIDE SEQUENCE [LARGE SCALE GENOMIC DNA]</scope>
    <source>
        <strain evidence="1 2">JCM 14565</strain>
    </source>
</reference>
<name>A0A073IH61_9RHOB</name>
<proteinExistence type="predicted"/>
<dbReference type="EMBL" id="JAMC01000005">
    <property type="protein sequence ID" value="KEJ88895.1"/>
    <property type="molecule type" value="Genomic_DNA"/>
</dbReference>
<protein>
    <submittedName>
        <fullName evidence="1">Uncharacterized protein</fullName>
    </submittedName>
</protein>
<evidence type="ECO:0000313" key="1">
    <source>
        <dbReference type="EMBL" id="KEJ88895.1"/>
    </source>
</evidence>
<dbReference type="AlphaFoldDB" id="A0A073IH61"/>
<comment type="caution">
    <text evidence="1">The sequence shown here is derived from an EMBL/GenBank/DDBJ whole genome shotgun (WGS) entry which is preliminary data.</text>
</comment>
<organism evidence="1 2">
    <name type="scientific">Sulfitobacter donghicola DSW-25 = KCTC 12864 = JCM 14565</name>
    <dbReference type="NCBI Taxonomy" id="1300350"/>
    <lineage>
        <taxon>Bacteria</taxon>
        <taxon>Pseudomonadati</taxon>
        <taxon>Pseudomonadota</taxon>
        <taxon>Alphaproteobacteria</taxon>
        <taxon>Rhodobacterales</taxon>
        <taxon>Roseobacteraceae</taxon>
        <taxon>Sulfitobacter</taxon>
    </lineage>
</organism>
<gene>
    <name evidence="1" type="ORF">DSW25_14555</name>
</gene>